<keyword evidence="4" id="KW-0106">Calcium</keyword>
<protein>
    <submittedName>
        <fullName evidence="6">Neuronal calcium sensor 2</fullName>
    </submittedName>
</protein>
<keyword evidence="7" id="KW-1185">Reference proteome</keyword>
<dbReference type="GO" id="GO:0005509">
    <property type="term" value="F:calcium ion binding"/>
    <property type="evidence" value="ECO:0007669"/>
    <property type="project" value="InterPro"/>
</dbReference>
<dbReference type="PRINTS" id="PR00450">
    <property type="entry name" value="RECOVERIN"/>
</dbReference>
<dbReference type="SMART" id="SM00054">
    <property type="entry name" value="EFh"/>
    <property type="match status" value="3"/>
</dbReference>
<name>A0A9Q0N5W1_9DIPT</name>
<dbReference type="Gene3D" id="1.10.238.10">
    <property type="entry name" value="EF-hand"/>
    <property type="match status" value="2"/>
</dbReference>
<dbReference type="EMBL" id="WJQU01000002">
    <property type="protein sequence ID" value="KAJ6644148.1"/>
    <property type="molecule type" value="Genomic_DNA"/>
</dbReference>
<dbReference type="OrthoDB" id="191686at2759"/>
<dbReference type="FunFam" id="1.10.238.10:FF:000009">
    <property type="entry name" value="Visinin-like protein 1"/>
    <property type="match status" value="2"/>
</dbReference>
<dbReference type="Proteomes" id="UP001151699">
    <property type="component" value="Chromosome B"/>
</dbReference>
<comment type="similarity">
    <text evidence="1">Belongs to the recoverin family.</text>
</comment>
<dbReference type="PROSITE" id="PS00018">
    <property type="entry name" value="EF_HAND_1"/>
    <property type="match status" value="3"/>
</dbReference>
<feature type="domain" description="EF-hand" evidence="5">
    <location>
        <begin position="62"/>
        <end position="97"/>
    </location>
</feature>
<sequence>MGCLGSKDRLTKEDMEFLKTHTRYDEATIKEWYKGFKQDCPNGRLTPAKFVDMYKMFFPSGNAEEFCDHVFRTFDMDKNGYIDFKEFLLAIDVTSSGTPEEKLKWAFRMYDVDGNGVIDIQEMTKIVQAIYDMLGACSSNRPADSAEERAKNIFAKMDENNDDLTLTINNKMGKQNSKLKPEVLEDLKQNTEFTDAEIQEWYKGFLKDCPSGHLSVDEFKKIYGNFFPYGDAKHVFRTFDANGDGTIDFREFLCALSVTSRGKLEQKLKWAFSMPFTRWSDQ</sequence>
<proteinExistence type="inferred from homology"/>
<dbReference type="InterPro" id="IPR018247">
    <property type="entry name" value="EF_Hand_1_Ca_BS"/>
</dbReference>
<keyword evidence="2" id="KW-0479">Metal-binding</keyword>
<evidence type="ECO:0000256" key="2">
    <source>
        <dbReference type="ARBA" id="ARBA00022723"/>
    </source>
</evidence>
<dbReference type="Pfam" id="PF13833">
    <property type="entry name" value="EF-hand_8"/>
    <property type="match status" value="1"/>
</dbReference>
<dbReference type="InterPro" id="IPR011992">
    <property type="entry name" value="EF-hand-dom_pair"/>
</dbReference>
<evidence type="ECO:0000313" key="7">
    <source>
        <dbReference type="Proteomes" id="UP001151699"/>
    </source>
</evidence>
<dbReference type="PANTHER" id="PTHR23055">
    <property type="entry name" value="CALCIUM BINDING PROTEINS"/>
    <property type="match status" value="1"/>
</dbReference>
<organism evidence="6 7">
    <name type="scientific">Pseudolycoriella hygida</name>
    <dbReference type="NCBI Taxonomy" id="35572"/>
    <lineage>
        <taxon>Eukaryota</taxon>
        <taxon>Metazoa</taxon>
        <taxon>Ecdysozoa</taxon>
        <taxon>Arthropoda</taxon>
        <taxon>Hexapoda</taxon>
        <taxon>Insecta</taxon>
        <taxon>Pterygota</taxon>
        <taxon>Neoptera</taxon>
        <taxon>Endopterygota</taxon>
        <taxon>Diptera</taxon>
        <taxon>Nematocera</taxon>
        <taxon>Sciaroidea</taxon>
        <taxon>Sciaridae</taxon>
        <taxon>Pseudolycoriella</taxon>
    </lineage>
</organism>
<reference evidence="6" key="1">
    <citation type="submission" date="2022-07" db="EMBL/GenBank/DDBJ databases">
        <authorList>
            <person name="Trinca V."/>
            <person name="Uliana J.V.C."/>
            <person name="Torres T.T."/>
            <person name="Ward R.J."/>
            <person name="Monesi N."/>
        </authorList>
    </citation>
    <scope>NUCLEOTIDE SEQUENCE</scope>
    <source>
        <strain evidence="6">HSMRA1968</strain>
        <tissue evidence="6">Whole embryos</tissue>
    </source>
</reference>
<dbReference type="Pfam" id="PF13499">
    <property type="entry name" value="EF-hand_7"/>
    <property type="match status" value="1"/>
</dbReference>
<dbReference type="SUPFAM" id="SSF47473">
    <property type="entry name" value="EF-hand"/>
    <property type="match status" value="2"/>
</dbReference>
<dbReference type="InterPro" id="IPR028846">
    <property type="entry name" value="Recoverin"/>
</dbReference>
<dbReference type="InterPro" id="IPR002048">
    <property type="entry name" value="EF_hand_dom"/>
</dbReference>
<evidence type="ECO:0000256" key="4">
    <source>
        <dbReference type="ARBA" id="ARBA00022837"/>
    </source>
</evidence>
<keyword evidence="3" id="KW-0677">Repeat</keyword>
<dbReference type="CDD" id="cd00051">
    <property type="entry name" value="EFh"/>
    <property type="match status" value="3"/>
</dbReference>
<dbReference type="Pfam" id="PF00036">
    <property type="entry name" value="EF-hand_1"/>
    <property type="match status" value="1"/>
</dbReference>
<evidence type="ECO:0000259" key="5">
    <source>
        <dbReference type="PROSITE" id="PS50222"/>
    </source>
</evidence>
<dbReference type="PANTHER" id="PTHR23055:SF69">
    <property type="entry name" value="NEURONAL CALCIUM SENSOR 2"/>
    <property type="match status" value="1"/>
</dbReference>
<dbReference type="AlphaFoldDB" id="A0A9Q0N5W1"/>
<dbReference type="PROSITE" id="PS50222">
    <property type="entry name" value="EF_HAND_2"/>
    <property type="match status" value="3"/>
</dbReference>
<feature type="domain" description="EF-hand" evidence="5">
    <location>
        <begin position="98"/>
        <end position="133"/>
    </location>
</feature>
<gene>
    <name evidence="6" type="primary">ncs-2</name>
    <name evidence="6" type="ORF">Bhyg_09114</name>
</gene>
<comment type="caution">
    <text evidence="6">The sequence shown here is derived from an EMBL/GenBank/DDBJ whole genome shotgun (WGS) entry which is preliminary data.</text>
</comment>
<evidence type="ECO:0000256" key="1">
    <source>
        <dbReference type="ARBA" id="ARBA00006049"/>
    </source>
</evidence>
<accession>A0A9Q0N5W1</accession>
<feature type="domain" description="EF-hand" evidence="5">
    <location>
        <begin position="227"/>
        <end position="262"/>
    </location>
</feature>
<evidence type="ECO:0000313" key="6">
    <source>
        <dbReference type="EMBL" id="KAJ6644148.1"/>
    </source>
</evidence>
<evidence type="ECO:0000256" key="3">
    <source>
        <dbReference type="ARBA" id="ARBA00022737"/>
    </source>
</evidence>